<dbReference type="AlphaFoldDB" id="N1V3P1"/>
<dbReference type="EMBL" id="ANPE02000106">
    <property type="protein sequence ID" value="EMY34639.1"/>
    <property type="molecule type" value="Genomic_DNA"/>
</dbReference>
<gene>
    <name evidence="1" type="ORF">D477_008708</name>
</gene>
<sequence length="121" mass="12983">MNSQKSDGDAATWLPKNKSFRCTFIATQVSVKAAYSLWVTQAEHDAMARVLQGCPGQAVKEPVAAASRAEAPQPAPARGVNCSDFGTQRQAQQWFEYYHPQLGDIAGLDGDGDLLACVSLP</sequence>
<evidence type="ECO:0000313" key="2">
    <source>
        <dbReference type="Proteomes" id="UP000010729"/>
    </source>
</evidence>
<evidence type="ECO:0008006" key="3">
    <source>
        <dbReference type="Google" id="ProtNLM"/>
    </source>
</evidence>
<comment type="caution">
    <text evidence="1">The sequence shown here is derived from an EMBL/GenBank/DDBJ whole genome shotgun (WGS) entry which is preliminary data.</text>
</comment>
<organism evidence="1 2">
    <name type="scientific">Arthrobacter crystallopoietes BAB-32</name>
    <dbReference type="NCBI Taxonomy" id="1246476"/>
    <lineage>
        <taxon>Bacteria</taxon>
        <taxon>Bacillati</taxon>
        <taxon>Actinomycetota</taxon>
        <taxon>Actinomycetes</taxon>
        <taxon>Micrococcales</taxon>
        <taxon>Micrococcaceae</taxon>
        <taxon>Crystallibacter</taxon>
    </lineage>
</organism>
<protein>
    <recommendedName>
        <fullName evidence="3">Excalibur calcium-binding domain-containing protein</fullName>
    </recommendedName>
</protein>
<name>N1V3P1_9MICC</name>
<reference evidence="1 2" key="1">
    <citation type="journal article" date="2013" name="Genome Announc.">
        <title>Draft Genome Sequence of Arthrobacter crystallopoietes Strain BAB-32, Revealing Genes for Bioremediation.</title>
        <authorList>
            <person name="Joshi M.N."/>
            <person name="Pandit A.S."/>
            <person name="Sharma A."/>
            <person name="Pandya R.V."/>
            <person name="Desai S.M."/>
            <person name="Saxena A.K."/>
            <person name="Bagatharia S.B."/>
        </authorList>
    </citation>
    <scope>NUCLEOTIDE SEQUENCE [LARGE SCALE GENOMIC DNA]</scope>
    <source>
        <strain evidence="1 2">BAB-32</strain>
    </source>
</reference>
<accession>N1V3P1</accession>
<evidence type="ECO:0000313" key="1">
    <source>
        <dbReference type="EMBL" id="EMY34639.1"/>
    </source>
</evidence>
<keyword evidence="2" id="KW-1185">Reference proteome</keyword>
<proteinExistence type="predicted"/>
<dbReference type="Proteomes" id="UP000010729">
    <property type="component" value="Unassembled WGS sequence"/>
</dbReference>